<dbReference type="Gene3D" id="3.90.470.20">
    <property type="entry name" value="4'-phosphopantetheinyl transferase domain"/>
    <property type="match status" value="2"/>
</dbReference>
<sequence>MNNGRIILKRENNNFNTGFCIIKSDLPDLIKKIPLLHPEEKAYYNTLKFDKRKMSYLLGRIASKKAVCELTEENNMPSVLISTGIFQFPVVKTTRHQNIQVSISHADDIGIALAFPEEHPLGIDLEKVNPDKIDTIKSQLGASEIALITACHLSLPVGCTTIWTIKEGLSKILKTGLMMNFQLLEIQTLEKHGNVYTSTFRHFPQYKAISCLVSDYICSIILPKNTTPELDLLWDAYLNTLQL</sequence>
<dbReference type="EMBL" id="QFFJ01000002">
    <property type="protein sequence ID" value="RBL89848.1"/>
    <property type="molecule type" value="Genomic_DNA"/>
</dbReference>
<protein>
    <submittedName>
        <fullName evidence="3">4'-phosphopantetheinyl transferase</fullName>
    </submittedName>
</protein>
<reference evidence="3 4" key="1">
    <citation type="submission" date="2018-05" db="EMBL/GenBank/DDBJ databases">
        <title>Chitinophaga sp. K3CV102501T nov., isolated from isolated from a monsoon evergreen broad-leaved forest soil.</title>
        <authorList>
            <person name="Lv Y."/>
        </authorList>
    </citation>
    <scope>NUCLEOTIDE SEQUENCE [LARGE SCALE GENOMIC DNA]</scope>
    <source>
        <strain evidence="3 4">GDMCC 1.1325</strain>
    </source>
</reference>
<evidence type="ECO:0000313" key="3">
    <source>
        <dbReference type="EMBL" id="RBL89848.1"/>
    </source>
</evidence>
<dbReference type="GO" id="GO:0008897">
    <property type="term" value="F:holo-[acyl-carrier-protein] synthase activity"/>
    <property type="evidence" value="ECO:0007669"/>
    <property type="project" value="InterPro"/>
</dbReference>
<accession>A0A365XUQ1</accession>
<dbReference type="InterPro" id="IPR008278">
    <property type="entry name" value="4-PPantetheinyl_Trfase_dom"/>
</dbReference>
<dbReference type="GO" id="GO:0000287">
    <property type="term" value="F:magnesium ion binding"/>
    <property type="evidence" value="ECO:0007669"/>
    <property type="project" value="InterPro"/>
</dbReference>
<dbReference type="AlphaFoldDB" id="A0A365XUQ1"/>
<dbReference type="InterPro" id="IPR037143">
    <property type="entry name" value="4-PPantetheinyl_Trfase_dom_sf"/>
</dbReference>
<organism evidence="3 4">
    <name type="scientific">Chitinophaga flava</name>
    <dbReference type="NCBI Taxonomy" id="2259036"/>
    <lineage>
        <taxon>Bacteria</taxon>
        <taxon>Pseudomonadati</taxon>
        <taxon>Bacteroidota</taxon>
        <taxon>Chitinophagia</taxon>
        <taxon>Chitinophagales</taxon>
        <taxon>Chitinophagaceae</taxon>
        <taxon>Chitinophaga</taxon>
    </lineage>
</organism>
<evidence type="ECO:0000313" key="4">
    <source>
        <dbReference type="Proteomes" id="UP000253410"/>
    </source>
</evidence>
<dbReference type="Pfam" id="PF01648">
    <property type="entry name" value="ACPS"/>
    <property type="match status" value="1"/>
</dbReference>
<dbReference type="OrthoDB" id="9808281at2"/>
<feature type="domain" description="4'-phosphopantetheinyl transferase" evidence="2">
    <location>
        <begin position="120"/>
        <end position="219"/>
    </location>
</feature>
<name>A0A365XUQ1_9BACT</name>
<dbReference type="Proteomes" id="UP000253410">
    <property type="component" value="Unassembled WGS sequence"/>
</dbReference>
<keyword evidence="4" id="KW-1185">Reference proteome</keyword>
<proteinExistence type="predicted"/>
<keyword evidence="1 3" id="KW-0808">Transferase</keyword>
<evidence type="ECO:0000256" key="1">
    <source>
        <dbReference type="ARBA" id="ARBA00022679"/>
    </source>
</evidence>
<dbReference type="RefSeq" id="WP_113618597.1">
    <property type="nucleotide sequence ID" value="NZ_QFFJ01000002.1"/>
</dbReference>
<evidence type="ECO:0000259" key="2">
    <source>
        <dbReference type="Pfam" id="PF01648"/>
    </source>
</evidence>
<dbReference type="SUPFAM" id="SSF56214">
    <property type="entry name" value="4'-phosphopantetheinyl transferase"/>
    <property type="match status" value="2"/>
</dbReference>
<gene>
    <name evidence="3" type="ORF">DF182_25540</name>
</gene>
<comment type="caution">
    <text evidence="3">The sequence shown here is derived from an EMBL/GenBank/DDBJ whole genome shotgun (WGS) entry which is preliminary data.</text>
</comment>